<dbReference type="OrthoDB" id="9784774at2"/>
<dbReference type="InterPro" id="IPR036265">
    <property type="entry name" value="HIT-like_sf"/>
</dbReference>
<dbReference type="InterPro" id="IPR019808">
    <property type="entry name" value="Histidine_triad_CS"/>
</dbReference>
<dbReference type="GeneID" id="78479004"/>
<dbReference type="CDD" id="cd01277">
    <property type="entry name" value="HINT_subgroup"/>
    <property type="match status" value="1"/>
</dbReference>
<feature type="active site" description="Tele-AMP-histidine intermediate" evidence="1">
    <location>
        <position position="98"/>
    </location>
</feature>
<evidence type="ECO:0000313" key="5">
    <source>
        <dbReference type="EMBL" id="AMK55627.1"/>
    </source>
</evidence>
<dbReference type="PANTHER" id="PTHR46648:SF1">
    <property type="entry name" value="ADENOSINE 5'-MONOPHOSPHORAMIDASE HNT1"/>
    <property type="match status" value="1"/>
</dbReference>
<keyword evidence="6" id="KW-1185">Reference proteome</keyword>
<dbReference type="PANTHER" id="PTHR46648">
    <property type="entry name" value="HIT FAMILY PROTEIN 1"/>
    <property type="match status" value="1"/>
</dbReference>
<organism evidence="5 6">
    <name type="scientific">Faecalibaculum rodentium</name>
    <dbReference type="NCBI Taxonomy" id="1702221"/>
    <lineage>
        <taxon>Bacteria</taxon>
        <taxon>Bacillati</taxon>
        <taxon>Bacillota</taxon>
        <taxon>Erysipelotrichia</taxon>
        <taxon>Erysipelotrichales</taxon>
        <taxon>Erysipelotrichaceae</taxon>
        <taxon>Faecalibaculum</taxon>
    </lineage>
</organism>
<dbReference type="InterPro" id="IPR011146">
    <property type="entry name" value="HIT-like"/>
</dbReference>
<dbReference type="SUPFAM" id="SSF54197">
    <property type="entry name" value="HIT-like"/>
    <property type="match status" value="1"/>
</dbReference>
<dbReference type="InterPro" id="IPR039384">
    <property type="entry name" value="HINT"/>
</dbReference>
<evidence type="ECO:0000256" key="3">
    <source>
        <dbReference type="PROSITE-ProRule" id="PRU00464"/>
    </source>
</evidence>
<dbReference type="Proteomes" id="UP000069771">
    <property type="component" value="Chromosome"/>
</dbReference>
<feature type="domain" description="HIT" evidence="4">
    <location>
        <begin position="4"/>
        <end position="111"/>
    </location>
</feature>
<evidence type="ECO:0000259" key="4">
    <source>
        <dbReference type="PROSITE" id="PS51084"/>
    </source>
</evidence>
<evidence type="ECO:0000256" key="2">
    <source>
        <dbReference type="PIRSR" id="PIRSR601310-3"/>
    </source>
</evidence>
<dbReference type="GO" id="GO:0003824">
    <property type="term" value="F:catalytic activity"/>
    <property type="evidence" value="ECO:0007669"/>
    <property type="project" value="InterPro"/>
</dbReference>
<reference evidence="5 6" key="1">
    <citation type="journal article" date="2016" name="Gut Pathog.">
        <title>Whole genome sequencing of "Faecalibaculum rodentium" ALO17, isolated from C57BL/6J laboratory mouse feces.</title>
        <authorList>
            <person name="Lim S."/>
            <person name="Chang D.H."/>
            <person name="Ahn S."/>
            <person name="Kim B.C."/>
        </authorList>
    </citation>
    <scope>NUCLEOTIDE SEQUENCE [LARGE SCALE GENOMIC DNA]</scope>
    <source>
        <strain evidence="5 6">Alo17</strain>
    </source>
</reference>
<feature type="short sequence motif" description="Histidine triad motif" evidence="2 3">
    <location>
        <begin position="96"/>
        <end position="100"/>
    </location>
</feature>
<dbReference type="Gene3D" id="3.30.428.10">
    <property type="entry name" value="HIT-like"/>
    <property type="match status" value="1"/>
</dbReference>
<dbReference type="Pfam" id="PF01230">
    <property type="entry name" value="HIT"/>
    <property type="match status" value="1"/>
</dbReference>
<proteinExistence type="predicted"/>
<dbReference type="STRING" id="1702221.AALO17_24930"/>
<name>A0A140DYA0_9FIRM</name>
<evidence type="ECO:0000313" key="6">
    <source>
        <dbReference type="Proteomes" id="UP000069771"/>
    </source>
</evidence>
<dbReference type="PRINTS" id="PR00332">
    <property type="entry name" value="HISTRIAD"/>
</dbReference>
<dbReference type="KEGG" id="fro:AALO17_24930"/>
<dbReference type="GO" id="GO:0009117">
    <property type="term" value="P:nucleotide metabolic process"/>
    <property type="evidence" value="ECO:0007669"/>
    <property type="project" value="TreeGrafter"/>
</dbReference>
<dbReference type="AlphaFoldDB" id="A0A140DYA0"/>
<dbReference type="PROSITE" id="PS51084">
    <property type="entry name" value="HIT_2"/>
    <property type="match status" value="1"/>
</dbReference>
<protein>
    <recommendedName>
        <fullName evidence="4">HIT domain-containing protein</fullName>
    </recommendedName>
</protein>
<dbReference type="PROSITE" id="PS00892">
    <property type="entry name" value="HIT_1"/>
    <property type="match status" value="1"/>
</dbReference>
<dbReference type="InterPro" id="IPR001310">
    <property type="entry name" value="Histidine_triad_HIT"/>
</dbReference>
<dbReference type="RefSeq" id="WP_067559498.1">
    <property type="nucleotide sequence ID" value="NZ_CAMUMN010000062.1"/>
</dbReference>
<gene>
    <name evidence="5" type="ORF">AALO17_24930</name>
</gene>
<accession>A0A140DYA0</accession>
<sequence>MDCIFCEIAAGNIPAKKVFEDDDVIAFLDVNPASFGHTLVVPKQHVRNFMEADAATIGKVFGVASALGRVLQAKLGASGMNLLSNAGESAGQTVDHFHIHLIPRYDDRTQEALTLEFGPMDLDLDQVLAKIQH</sequence>
<dbReference type="EMBL" id="CP011391">
    <property type="protein sequence ID" value="AMK55627.1"/>
    <property type="molecule type" value="Genomic_DNA"/>
</dbReference>
<evidence type="ECO:0000256" key="1">
    <source>
        <dbReference type="PIRSR" id="PIRSR601310-1"/>
    </source>
</evidence>